<feature type="region of interest" description="Disordered" evidence="1">
    <location>
        <begin position="30"/>
        <end position="89"/>
    </location>
</feature>
<feature type="compositionally biased region" description="Basic and acidic residues" evidence="1">
    <location>
        <begin position="42"/>
        <end position="84"/>
    </location>
</feature>
<dbReference type="EMBL" id="BORB01000001">
    <property type="protein sequence ID" value="GIN55785.1"/>
    <property type="molecule type" value="Genomic_DNA"/>
</dbReference>
<dbReference type="InterPro" id="IPR003770">
    <property type="entry name" value="MLTG-like"/>
</dbReference>
<keyword evidence="2" id="KW-0812">Transmembrane</keyword>
<dbReference type="Gene3D" id="3.30.1490.480">
    <property type="entry name" value="Endolytic murein transglycosylase"/>
    <property type="match status" value="1"/>
</dbReference>
<keyword evidence="2" id="KW-1133">Transmembrane helix</keyword>
<proteinExistence type="predicted"/>
<dbReference type="RefSeq" id="WP_158322685.1">
    <property type="nucleotide sequence ID" value="NZ_BORB01000001.1"/>
</dbReference>
<keyword evidence="4" id="KW-1185">Reference proteome</keyword>
<sequence length="154" mass="17640">MDKRGTRGIAIGLLLSAICLFGFQYFNPETNERAKPSNPSNKTDHNSAELERLQNDVEDWQTKYEELEKKQMSEGKKEQPETSKEQPTSFELTIKEGMSSKEISDQLEAAGIVNDSEDFNDFLEAKELQTKIRTGTYKMDKNMSYQEISDILTK</sequence>
<dbReference type="Proteomes" id="UP000679950">
    <property type="component" value="Unassembled WGS sequence"/>
</dbReference>
<evidence type="ECO:0000256" key="1">
    <source>
        <dbReference type="SAM" id="MobiDB-lite"/>
    </source>
</evidence>
<dbReference type="Pfam" id="PF02618">
    <property type="entry name" value="YceG"/>
    <property type="match status" value="1"/>
</dbReference>
<organism evidence="3 4">
    <name type="scientific">Lederbergia ruris</name>
    <dbReference type="NCBI Taxonomy" id="217495"/>
    <lineage>
        <taxon>Bacteria</taxon>
        <taxon>Bacillati</taxon>
        <taxon>Bacillota</taxon>
        <taxon>Bacilli</taxon>
        <taxon>Bacillales</taxon>
        <taxon>Bacillaceae</taxon>
        <taxon>Lederbergia</taxon>
    </lineage>
</organism>
<evidence type="ECO:0000313" key="4">
    <source>
        <dbReference type="Proteomes" id="UP000679950"/>
    </source>
</evidence>
<name>A0ABQ4KCR9_9BACI</name>
<keyword evidence="2" id="KW-0472">Membrane</keyword>
<accession>A0ABQ4KCR9</accession>
<gene>
    <name evidence="3" type="primary">yqzC</name>
    <name evidence="3" type="ORF">J8TS2_01040</name>
</gene>
<evidence type="ECO:0008006" key="5">
    <source>
        <dbReference type="Google" id="ProtNLM"/>
    </source>
</evidence>
<evidence type="ECO:0000256" key="2">
    <source>
        <dbReference type="SAM" id="Phobius"/>
    </source>
</evidence>
<comment type="caution">
    <text evidence="3">The sequence shown here is derived from an EMBL/GenBank/DDBJ whole genome shotgun (WGS) entry which is preliminary data.</text>
</comment>
<evidence type="ECO:0000313" key="3">
    <source>
        <dbReference type="EMBL" id="GIN55785.1"/>
    </source>
</evidence>
<reference evidence="3 4" key="1">
    <citation type="submission" date="2021-03" db="EMBL/GenBank/DDBJ databases">
        <title>Antimicrobial resistance genes in bacteria isolated from Japanese honey, and their potential for conferring macrolide and lincosamide resistance in the American foulbrood pathogen Paenibacillus larvae.</title>
        <authorList>
            <person name="Okamoto M."/>
            <person name="Kumagai M."/>
            <person name="Kanamori H."/>
            <person name="Takamatsu D."/>
        </authorList>
    </citation>
    <scope>NUCLEOTIDE SEQUENCE [LARGE SCALE GENOMIC DNA]</scope>
    <source>
        <strain evidence="3 4">J8TS2</strain>
    </source>
</reference>
<protein>
    <recommendedName>
        <fullName evidence="5">Endolytic transglycosylase MltG</fullName>
    </recommendedName>
</protein>
<feature type="transmembrane region" description="Helical" evidence="2">
    <location>
        <begin position="7"/>
        <end position="26"/>
    </location>
</feature>